<dbReference type="RefSeq" id="WP_068341321.1">
    <property type="nucleotide sequence ID" value="NZ_LQBP01000025.1"/>
</dbReference>
<evidence type="ECO:0008006" key="4">
    <source>
        <dbReference type="Google" id="ProtNLM"/>
    </source>
</evidence>
<dbReference type="EMBL" id="LQBP01000025">
    <property type="protein sequence ID" value="KUJ71722.1"/>
    <property type="molecule type" value="Genomic_DNA"/>
</dbReference>
<dbReference type="Proteomes" id="UP000053690">
    <property type="component" value="Unassembled WGS sequence"/>
</dbReference>
<evidence type="ECO:0000313" key="3">
    <source>
        <dbReference type="Proteomes" id="UP000053690"/>
    </source>
</evidence>
<organism evidence="2 3">
    <name type="scientific">Ruegeria profundi</name>
    <dbReference type="NCBI Taxonomy" id="1685378"/>
    <lineage>
        <taxon>Bacteria</taxon>
        <taxon>Pseudomonadati</taxon>
        <taxon>Pseudomonadota</taxon>
        <taxon>Alphaproteobacteria</taxon>
        <taxon>Rhodobacterales</taxon>
        <taxon>Roseobacteraceae</taxon>
        <taxon>Ruegeria</taxon>
    </lineage>
</organism>
<feature type="signal peptide" evidence="1">
    <location>
        <begin position="1"/>
        <end position="24"/>
    </location>
</feature>
<gene>
    <name evidence="2" type="ORF">AVO44_20435</name>
</gene>
<sequence length="603" mass="66192">MNKIPIWRYLCRLFLMLSVMVSGAQAVSADVVLTNGSEVAPNIAVLHVKDDGVYVDLEIYIEDIPLFADMLPIGWSSDFVEGEPEAEQESNQGSAQVENRVLSIVARDEEPLHAEIRKLEYRTRIDRASPLAGQRDPFSGQIVPSPPKDPRVLFVEVFFPFQNSVPNELTIMPPSQDGEPLVTIGMQVFDREVPVTDFSYLSKPAELKIHWPDPWDSRFSAESLNRKAQDGTSTFLYIEPREVRHETLIRLRELAPWIGETTEVGQTLSPQPSALIVNQAAAFLASRNPVSIDGKLVQPSNATAKLLELTSQGFQVVEPGKEVSVNNAFIGAILSFPSADLPDQVTVTWDMFDEKISRVATISNDVAGPFFGAVTPADPQFHWQNHLLQYERASVTQIPVEQQTWQNPAFALISGMISAASLGFFLLCKEKVAKRISCVTMIAATSATVAFSGYLPDLPWKKSVPPELQVAEDILRSMVENLSTATLEVSPAARKSELAQIVTEASLGDIASEVERGLAIRTPGGSLATVTNISDLKLERINPTLKPGGFSTLAKWTAKAQGGHWGHAHMRAVTFRVLAEVIPESGHWKLDGLTVIEARDPNA</sequence>
<dbReference type="OrthoDB" id="277040at2"/>
<reference evidence="3" key="1">
    <citation type="submission" date="2015-12" db="EMBL/GenBank/DDBJ databases">
        <authorList>
            <person name="Zhang G."/>
            <person name="Stingl U."/>
        </authorList>
    </citation>
    <scope>NUCLEOTIDE SEQUENCE [LARGE SCALE GENOMIC DNA]</scope>
    <source>
        <strain evidence="3">ZGT108</strain>
    </source>
</reference>
<evidence type="ECO:0000256" key="1">
    <source>
        <dbReference type="SAM" id="SignalP"/>
    </source>
</evidence>
<protein>
    <recommendedName>
        <fullName evidence="4">Protein BatD</fullName>
    </recommendedName>
</protein>
<dbReference type="STRING" id="1685378.AVO44_20435"/>
<proteinExistence type="predicted"/>
<dbReference type="AlphaFoldDB" id="A0A0X3T7G3"/>
<evidence type="ECO:0000313" key="2">
    <source>
        <dbReference type="EMBL" id="KUJ71722.1"/>
    </source>
</evidence>
<feature type="chain" id="PRO_5007053765" description="Protein BatD" evidence="1">
    <location>
        <begin position="25"/>
        <end position="603"/>
    </location>
</feature>
<comment type="caution">
    <text evidence="2">The sequence shown here is derived from an EMBL/GenBank/DDBJ whole genome shotgun (WGS) entry which is preliminary data.</text>
</comment>
<accession>A0A0X3T7G3</accession>
<keyword evidence="3" id="KW-1185">Reference proteome</keyword>
<keyword evidence="1" id="KW-0732">Signal</keyword>
<name>A0A0X3T7G3_9RHOB</name>